<dbReference type="Pfam" id="PF01120">
    <property type="entry name" value="Alpha_L_fucos"/>
    <property type="match status" value="1"/>
</dbReference>
<evidence type="ECO:0000256" key="4">
    <source>
        <dbReference type="ARBA" id="ARBA00022801"/>
    </source>
</evidence>
<feature type="coiled-coil region" evidence="6">
    <location>
        <begin position="1504"/>
        <end position="1531"/>
    </location>
</feature>
<dbReference type="GO" id="GO:0006004">
    <property type="term" value="P:fucose metabolic process"/>
    <property type="evidence" value="ECO:0007669"/>
    <property type="project" value="TreeGrafter"/>
</dbReference>
<evidence type="ECO:0000259" key="9">
    <source>
        <dbReference type="PROSITE" id="PS50022"/>
    </source>
</evidence>
<keyword evidence="4 10" id="KW-0378">Hydrolase</keyword>
<dbReference type="SUPFAM" id="SSF49785">
    <property type="entry name" value="Galactose-binding domain-like"/>
    <property type="match status" value="3"/>
</dbReference>
<name>A0A6N3DV54_MEDGN</name>
<organism evidence="10">
    <name type="scientific">Mediterraneibacter gnavus</name>
    <name type="common">Ruminococcus gnavus</name>
    <dbReference type="NCBI Taxonomy" id="33038"/>
    <lineage>
        <taxon>Bacteria</taxon>
        <taxon>Bacillati</taxon>
        <taxon>Bacillota</taxon>
        <taxon>Clostridia</taxon>
        <taxon>Lachnospirales</taxon>
        <taxon>Lachnospiraceae</taxon>
        <taxon>Mediterraneibacter</taxon>
    </lineage>
</organism>
<evidence type="ECO:0000256" key="2">
    <source>
        <dbReference type="ARBA" id="ARBA00012662"/>
    </source>
</evidence>
<dbReference type="GO" id="GO:0005764">
    <property type="term" value="C:lysosome"/>
    <property type="evidence" value="ECO:0007669"/>
    <property type="project" value="TreeGrafter"/>
</dbReference>
<evidence type="ECO:0000256" key="8">
    <source>
        <dbReference type="SAM" id="Phobius"/>
    </source>
</evidence>
<gene>
    <name evidence="10" type="primary">hypBA2</name>
    <name evidence="10" type="ORF">RGLFYP36_01094</name>
</gene>
<dbReference type="InterPro" id="IPR000933">
    <property type="entry name" value="Glyco_hydro_29"/>
</dbReference>
<dbReference type="EC" id="3.2.1.51" evidence="2"/>
<dbReference type="EMBL" id="CACRUU010000075">
    <property type="protein sequence ID" value="VYU29527.1"/>
    <property type="molecule type" value="Genomic_DNA"/>
</dbReference>
<feature type="domain" description="F5/8 type C" evidence="9">
    <location>
        <begin position="440"/>
        <end position="577"/>
    </location>
</feature>
<sequence>MYNAYISDKNGMSERRKKVKKKALYKKWMSMLLAGVVTTTGFMGGTVTLRAAETTNWVGDEGLSGTADAPEPDKVVPDANQFRYQKEELAAFCHFGPNTFNEIEWGEHYGDKAPSEIFKLKKDFDAETLVNTLKEAGFKKLIVTAKHHDGFCIWDSEHTEYDVKASGYQDAKGESDILAEISAACTEANMDMGLYLSPWDIHDDSYGYKDKDGKALVEEVTENGHKVNRPIDGHDWNWVYENDAEDYNKYYQSQLEEILSNPKYGNNGKFVEVWMDGAKGSGSGYQEYTFKEWFETIQKYEGKGVDGRDADCMLFGANDYTTVRWIGNENGIAGKDTWSKSNVDTQKGTIDSNAQGGATIGFENGNKWTVPEADARITSGWFWGTQKNTPKTMEELSDMYFNSVGHNATLLLNVPPNNQGTVDEAILKRVEEFGKNIKESFDENLAKAEGASVKVSSVRGNAQTYKPGNMIDENDDTYWTTDDGTKSGEILIDLGKETKFDVVSVEEAIQNGQRINNYKIEYRNGDSGAWTLLEEGKTIGAKRLCRTSETTARQIKITVGTTDGKVPMISEVGVYKTTEGMEKANPIPKGMEVIDVTDTDLEDKKGFKFTGKWNPENQPQYINGTNTWANAGAELELKFHGTKAYLFGTLDPGHGTVEITVDDGEKVTVDTKASKRAVGQRWFETPDLEDGDHTIKLKVTGKAVGIEAAAVINNGGKGMIELESDAYTMNEDETKSLKVKRVGGTKGEIRAKLQPNPGTAIQDDYDTTLIPDIVLGENQTETTADVKTRRNTNKTGDQYFTAEITDVSEGTILGFNKKAKITIKDMESSEGALAALVKECESYQKDWFTSGWDEFELALKQAKAVLEDKNATPEKRNEAEVVLKKAKEGLVKREKYTAEDPFAFPWRKNSSATLEAEFAELHNTGENEKWPLKVSDADWASNKKFVNSLENEDTITIPYHVEKPGIYHTVVTYRSGSETNRFSWSDDAGNIQTGSVSAGNKDSNVTKTAEFDITVTKAGSGVLTLKGDAKAPQLDKFEITPKDVKLSEFTVNASIEGEGGTITPSGETKVTEGENVEFKITPDKTHKVADVLVNGESVGAVTSYTLKDVKENATVVAKFAPAAYTEENRFNFPTEVNGTAITAEAEHFALKNVGTGEAWPLQVSAADWASNGYFVNAMNSGDQITLHYHAEKPGKYKATVQFRSGDTNNGLTWSEADNKIAAQTEVMKIGAGDQAKATHTQDIEFVVNEAGDGTLVFTAPEKNAPQLDKFDITLAEEKAPVVVNKDALKAAIDAAKEALKEEDKYTEESVKALKDAVAEAEKVAADENATQESVDAATKAVEEATKGLAEKPAVPEADKTALKAVLADAAQKLAGADAYTEESVKALKDAVDLAQNVFDNSDASQTEVDAAVTAVRDAIGKLQEKPPVQKEFTITAVAHGGGTIDPSGAVKVEEGKDQVFTIQPYEGFEVKEVFVNGESVGAVTEYKFEAVRADASIEVFFAEKEAVQADKTKLNESIAAAEELLKHAEDYVPEDVQNLMEVLDAAKAVAADPAATQETVDAAQNALDAAMNIAPIQKEFAIMAAAGEGGSITPCGTVKVERGMSQTFVIQPEEGYVISDVLVNGQSVGAVAEYTFCDVNADANITALFQKAAVSTDKSQLTAVIKEAEERLEQADKYTEETVKALQKEVEAAQFILADKEASQADIDTAVQKVRTAIDALEEKTQTEKPENPDNNKPDNNKPGNGNNGGQNNNGNSNQSTTQKPSTGTPNKAVKTGDATPIAGAVSGLLAGGAALLAFLKRRK</sequence>
<dbReference type="InterPro" id="IPR000421">
    <property type="entry name" value="FA58C"/>
</dbReference>
<feature type="coiled-coil region" evidence="6">
    <location>
        <begin position="1288"/>
        <end position="1330"/>
    </location>
</feature>
<dbReference type="InterPro" id="IPR038081">
    <property type="entry name" value="CalX-like_sf"/>
</dbReference>
<keyword evidence="8" id="KW-1133">Transmembrane helix</keyword>
<dbReference type="SUPFAM" id="SSF51445">
    <property type="entry name" value="(Trans)glycosidases"/>
    <property type="match status" value="1"/>
</dbReference>
<dbReference type="SUPFAM" id="SSF141072">
    <property type="entry name" value="CalX-like"/>
    <property type="match status" value="1"/>
</dbReference>
<accession>A0A6N3DV54</accession>
<dbReference type="SMART" id="SM00812">
    <property type="entry name" value="Alpha_L_fucos"/>
    <property type="match status" value="1"/>
</dbReference>
<proteinExistence type="inferred from homology"/>
<dbReference type="GO" id="GO:0016139">
    <property type="term" value="P:glycoside catabolic process"/>
    <property type="evidence" value="ECO:0007669"/>
    <property type="project" value="TreeGrafter"/>
</dbReference>
<dbReference type="PROSITE" id="PS50022">
    <property type="entry name" value="FA58C_3"/>
    <property type="match status" value="1"/>
</dbReference>
<dbReference type="Gene3D" id="1.20.1270.70">
    <property type="entry name" value="Designed single chain three-helix bundle"/>
    <property type="match status" value="1"/>
</dbReference>
<dbReference type="InterPro" id="IPR057739">
    <property type="entry name" value="Glyco_hydro_29_N"/>
</dbReference>
<dbReference type="InterPro" id="IPR008979">
    <property type="entry name" value="Galactose-bd-like_sf"/>
</dbReference>
<reference evidence="10" key="1">
    <citation type="submission" date="2019-11" db="EMBL/GenBank/DDBJ databases">
        <authorList>
            <person name="Feng L."/>
        </authorList>
    </citation>
    <scope>NUCLEOTIDE SEQUENCE</scope>
    <source>
        <strain evidence="10">RgnavusLFYP36</strain>
    </source>
</reference>
<keyword evidence="8" id="KW-0472">Membrane</keyword>
<protein>
    <recommendedName>
        <fullName evidence="2">alpha-L-fucosidase</fullName>
        <ecNumber evidence="2">3.2.1.51</ecNumber>
    </recommendedName>
</protein>
<keyword evidence="6" id="KW-0175">Coiled coil</keyword>
<keyword evidence="3" id="KW-0732">Signal</keyword>
<dbReference type="Gene3D" id="2.60.120.260">
    <property type="entry name" value="Galactose-binding domain-like"/>
    <property type="match status" value="4"/>
</dbReference>
<dbReference type="GO" id="GO:0004560">
    <property type="term" value="F:alpha-L-fucosidase activity"/>
    <property type="evidence" value="ECO:0007669"/>
    <property type="project" value="InterPro"/>
</dbReference>
<keyword evidence="5 10" id="KW-0326">Glycosidase</keyword>
<dbReference type="Gene3D" id="3.20.20.80">
    <property type="entry name" value="Glycosidases"/>
    <property type="match status" value="1"/>
</dbReference>
<feature type="compositionally biased region" description="Polar residues" evidence="7">
    <location>
        <begin position="1761"/>
        <end position="1770"/>
    </location>
</feature>
<evidence type="ECO:0000256" key="3">
    <source>
        <dbReference type="ARBA" id="ARBA00022729"/>
    </source>
</evidence>
<dbReference type="InterPro" id="IPR017853">
    <property type="entry name" value="GH"/>
</dbReference>
<dbReference type="PANTHER" id="PTHR10030:SF37">
    <property type="entry name" value="ALPHA-L-FUCOSIDASE-RELATED"/>
    <property type="match status" value="1"/>
</dbReference>
<dbReference type="Gene3D" id="2.60.40.2030">
    <property type="match status" value="1"/>
</dbReference>
<evidence type="ECO:0000256" key="7">
    <source>
        <dbReference type="SAM" id="MobiDB-lite"/>
    </source>
</evidence>
<evidence type="ECO:0000256" key="6">
    <source>
        <dbReference type="SAM" id="Coils"/>
    </source>
</evidence>
<feature type="coiled-coil region" evidence="6">
    <location>
        <begin position="1651"/>
        <end position="1685"/>
    </location>
</feature>
<feature type="region of interest" description="Disordered" evidence="7">
    <location>
        <begin position="1722"/>
        <end position="1778"/>
    </location>
</feature>
<comment type="similarity">
    <text evidence="1">Belongs to the glycosyl hydrolase 29 family.</text>
</comment>
<feature type="compositionally biased region" description="Low complexity" evidence="7">
    <location>
        <begin position="1741"/>
        <end position="1760"/>
    </location>
</feature>
<feature type="compositionally biased region" description="Basic and acidic residues" evidence="7">
    <location>
        <begin position="1722"/>
        <end position="1740"/>
    </location>
</feature>
<feature type="transmembrane region" description="Helical" evidence="8">
    <location>
        <begin position="1782"/>
        <end position="1800"/>
    </location>
</feature>
<evidence type="ECO:0000256" key="1">
    <source>
        <dbReference type="ARBA" id="ARBA00007951"/>
    </source>
</evidence>
<evidence type="ECO:0000256" key="5">
    <source>
        <dbReference type="ARBA" id="ARBA00023295"/>
    </source>
</evidence>
<dbReference type="Pfam" id="PF07554">
    <property type="entry name" value="FIVAR"/>
    <property type="match status" value="4"/>
</dbReference>
<keyword evidence="8" id="KW-0812">Transmembrane</keyword>
<dbReference type="Gene3D" id="1.20.1270.90">
    <property type="entry name" value="AF1782-like"/>
    <property type="match status" value="4"/>
</dbReference>
<dbReference type="PANTHER" id="PTHR10030">
    <property type="entry name" value="ALPHA-L-FUCOSIDASE"/>
    <property type="match status" value="1"/>
</dbReference>
<evidence type="ECO:0000313" key="10">
    <source>
        <dbReference type="EMBL" id="VYU29527.1"/>
    </source>
</evidence>
<dbReference type="Pfam" id="PF00754">
    <property type="entry name" value="F5_F8_type_C"/>
    <property type="match status" value="1"/>
</dbReference>